<dbReference type="WBParaSite" id="SMRG1_29500.1">
    <property type="protein sequence ID" value="SMRG1_29500.1"/>
    <property type="gene ID" value="SMRG1_29500"/>
</dbReference>
<evidence type="ECO:0000313" key="2">
    <source>
        <dbReference type="WBParaSite" id="SMRG1_29500.1"/>
    </source>
</evidence>
<evidence type="ECO:0000313" key="1">
    <source>
        <dbReference type="Proteomes" id="UP000050790"/>
    </source>
</evidence>
<accession>A0AA84ZHT0</accession>
<organism evidence="1 2">
    <name type="scientific">Schistosoma margrebowiei</name>
    <dbReference type="NCBI Taxonomy" id="48269"/>
    <lineage>
        <taxon>Eukaryota</taxon>
        <taxon>Metazoa</taxon>
        <taxon>Spiralia</taxon>
        <taxon>Lophotrochozoa</taxon>
        <taxon>Platyhelminthes</taxon>
        <taxon>Trematoda</taxon>
        <taxon>Digenea</taxon>
        <taxon>Strigeidida</taxon>
        <taxon>Schistosomatoidea</taxon>
        <taxon>Schistosomatidae</taxon>
        <taxon>Schistosoma</taxon>
    </lineage>
</organism>
<dbReference type="Proteomes" id="UP000050790">
    <property type="component" value="Unassembled WGS sequence"/>
</dbReference>
<name>A0AA84ZHT0_9TREM</name>
<proteinExistence type="predicted"/>
<reference evidence="2" key="1">
    <citation type="submission" date="2023-11" db="UniProtKB">
        <authorList>
            <consortium name="WormBaseParasite"/>
        </authorList>
    </citation>
    <scope>IDENTIFICATION</scope>
</reference>
<dbReference type="AlphaFoldDB" id="A0AA84ZHT0"/>
<protein>
    <submittedName>
        <fullName evidence="2">Uncharacterized protein</fullName>
    </submittedName>
</protein>
<sequence>MRTVTNVGNYYTCNSPNCCHPSCWETIRKLMNGILIFRAKNYLWKRIENSDIPYQLIYDSFAQSIFSDSQYGYKSPRLTNYAYFMMDKLKRSHIENRKIKEGELINEDNQDIKIDEECVKNSEEHLIALNLLKHQLNKCDHIEQESQLKSPYVWIPSKKLDKLENKPIKKKRTKRKGNGNLLFMLASKPEKCQSFVRQISSRKKDANQTLVSDYKIKRNEQNDVSEETSCMPRWMISCHISGQALRARLLPLARAQIRRHIQQGSLILCPSISNIESDRSSEKRISDSKVSSTKIPEDVCGFEGDDQQILFTRELTIPNQKLISFNESFKSNGVNLEQYQHTKPYFLNELLKSQCSRHDKQKVSDSPIQEQDELKAKSHLLSDLLLFQQSRLKRSEPTPPHHYMSSIDNLQSLYMNRCYTSPINWPSLLPKNSELKETSYNLGEMIPPSSSQEKYYTNDIIQSRNLYSHIYCDSSWISLSLSRYRSSGVIGPISTTCIPLTIVHGSFVPLSRRHDVNVGKREFII</sequence>